<dbReference type="Gene3D" id="2.40.50.140">
    <property type="entry name" value="Nucleic acid-binding proteins"/>
    <property type="match status" value="2"/>
</dbReference>
<reference evidence="10" key="1">
    <citation type="submission" date="2016-04" db="UniProtKB">
        <authorList>
            <consortium name="WormBaseParasite"/>
        </authorList>
    </citation>
    <scope>IDENTIFICATION</scope>
</reference>
<dbReference type="InterPro" id="IPR009686">
    <property type="entry name" value="Senescence/spartin_C"/>
</dbReference>
<evidence type="ECO:0000256" key="1">
    <source>
        <dbReference type="ARBA" id="ARBA00004123"/>
    </source>
</evidence>
<accession>A0A158PQ97</accession>
<comment type="subcellular location">
    <subcellularLocation>
        <location evidence="2">Chromosome</location>
        <location evidence="2">Telomere</location>
    </subcellularLocation>
    <subcellularLocation>
        <location evidence="1">Nucleus</location>
    </subcellularLocation>
</comment>
<dbReference type="GO" id="GO:0051301">
    <property type="term" value="P:cell division"/>
    <property type="evidence" value="ECO:0007669"/>
    <property type="project" value="TreeGrafter"/>
</dbReference>
<evidence type="ECO:0000259" key="9">
    <source>
        <dbReference type="Pfam" id="PF16686"/>
    </source>
</evidence>
<feature type="domain" description="Protection of telomeres protein 1 ssDNA-binding" evidence="9">
    <location>
        <begin position="621"/>
        <end position="754"/>
    </location>
</feature>
<evidence type="ECO:0000256" key="5">
    <source>
        <dbReference type="ARBA" id="ARBA00022895"/>
    </source>
</evidence>
<dbReference type="CDD" id="cd03524">
    <property type="entry name" value="RPA2_OBF_family"/>
    <property type="match status" value="1"/>
</dbReference>
<organism evidence="10">
    <name type="scientific">Brugia pahangi</name>
    <name type="common">Filarial nematode worm</name>
    <dbReference type="NCBI Taxonomy" id="6280"/>
    <lineage>
        <taxon>Eukaryota</taxon>
        <taxon>Metazoa</taxon>
        <taxon>Ecdysozoa</taxon>
        <taxon>Nematoda</taxon>
        <taxon>Chromadorea</taxon>
        <taxon>Rhabditida</taxon>
        <taxon>Spirurina</taxon>
        <taxon>Spiruromorpha</taxon>
        <taxon>Filarioidea</taxon>
        <taxon>Onchocercidae</taxon>
        <taxon>Brugia</taxon>
    </lineage>
</organism>
<feature type="domain" description="Senescence" evidence="8">
    <location>
        <begin position="258"/>
        <end position="425"/>
    </location>
</feature>
<evidence type="ECO:0000256" key="6">
    <source>
        <dbReference type="ARBA" id="ARBA00023125"/>
    </source>
</evidence>
<dbReference type="GO" id="GO:0043047">
    <property type="term" value="F:single-stranded telomeric DNA binding"/>
    <property type="evidence" value="ECO:0007669"/>
    <property type="project" value="InterPro"/>
</dbReference>
<dbReference type="WBParaSite" id="BPAG_0000131101-mRNA-1">
    <property type="protein sequence ID" value="BPAG_0000131101-mRNA-1"/>
    <property type="gene ID" value="BPAG_0000131101"/>
</dbReference>
<dbReference type="GO" id="GO:0005634">
    <property type="term" value="C:nucleus"/>
    <property type="evidence" value="ECO:0007669"/>
    <property type="project" value="UniProtKB-SubCell"/>
</dbReference>
<sequence>MATNININELYFEACACMEQGLCYDEISDTENALAFYDRSLLLIKEAAKGKNYKSSDMYKIAMEGKDRVEARIKHLKANKKRQKQIKDVTSDTKKTKMASEEFWKKEFKKQIEPVHTIEAELVYYIPNGVQLFIIENGTTSVPTVPSSLEIFRFSLGQQRLETIQIEAFMQVGPWSYPLVHGKTQVLKNDFGAYIVPNPTPGHPDMFVGIMLPKNSDLKDKEDFHSILRHYTEIRTQELSLQMSKEERQYLSQKIGDFLVRGGDYLATNINCVAQKTSRIVSDKSARIRSSLVSDQEPMQINASIRFGIHYVHKVDKVGDMGISVGKSLASSAEKHVAGSETGIVHGTVYVLGSGITSASTIALENASKAMAKNIADETVDTVKHKWGNQASIIAHEALYATGHTSLAALQLWDLGPRSIAGRAARKAGTQFEFAARPSRHFEVFDDHPAQRPVEFNQLKGGLMIHVFAKIVEVRNIRSVDILENVQIASVIYLRDSSTDSFIRCTLYSKLTDTFSEEIKTDQIIQLNHIHIRTNPGRLPSLYGKLNDDGLTIVLISDHPGSGYNVVFHSCANYSLPENCQEMIAVLQIYSNNVPVASSAAISVRDNTLGFSNGSKTICRLNQLVRFQYHNIVVQAVSVFISDRNNVVLRCWDTTKPPSSTFFFGNENISEIIHIDEELSSLAQEYLCDVIFYNEHGACLKKTVKPGDILLLINMHYYVMKDNNMLAVHEGGKRYNRGIRILDDSSSHKAKLLKYGLLRLLIYAKSECLLHT</sequence>
<dbReference type="GO" id="GO:0000781">
    <property type="term" value="C:chromosome, telomeric region"/>
    <property type="evidence" value="ECO:0007669"/>
    <property type="project" value="UniProtKB-SubCell"/>
</dbReference>
<evidence type="ECO:0000259" key="8">
    <source>
        <dbReference type="Pfam" id="PF06911"/>
    </source>
</evidence>
<keyword evidence="6" id="KW-0238">DNA-binding</keyword>
<evidence type="ECO:0000256" key="2">
    <source>
        <dbReference type="ARBA" id="ARBA00004574"/>
    </source>
</evidence>
<keyword evidence="4" id="KW-0158">Chromosome</keyword>
<dbReference type="GO" id="GO:0005886">
    <property type="term" value="C:plasma membrane"/>
    <property type="evidence" value="ECO:0007669"/>
    <property type="project" value="TreeGrafter"/>
</dbReference>
<comment type="similarity">
    <text evidence="3">Belongs to the telombin family.</text>
</comment>
<dbReference type="InterPro" id="IPR032042">
    <property type="entry name" value="POT1PC"/>
</dbReference>
<dbReference type="InterPro" id="IPR045036">
    <property type="entry name" value="Spartin-like"/>
</dbReference>
<dbReference type="SUPFAM" id="SSF50249">
    <property type="entry name" value="Nucleic acid-binding proteins"/>
    <property type="match status" value="2"/>
</dbReference>
<evidence type="ECO:0000256" key="7">
    <source>
        <dbReference type="ARBA" id="ARBA00023242"/>
    </source>
</evidence>
<evidence type="ECO:0000313" key="10">
    <source>
        <dbReference type="WBParaSite" id="BPAG_0000131101-mRNA-1"/>
    </source>
</evidence>
<dbReference type="GO" id="GO:0030514">
    <property type="term" value="P:negative regulation of BMP signaling pathway"/>
    <property type="evidence" value="ECO:0007669"/>
    <property type="project" value="TreeGrafter"/>
</dbReference>
<proteinExistence type="inferred from homology"/>
<keyword evidence="5" id="KW-0779">Telomere</keyword>
<keyword evidence="7" id="KW-0539">Nucleus</keyword>
<dbReference type="InterPro" id="IPR012340">
    <property type="entry name" value="NA-bd_OB-fold"/>
</dbReference>
<dbReference type="Pfam" id="PF16686">
    <property type="entry name" value="POT1PC"/>
    <property type="match status" value="1"/>
</dbReference>
<evidence type="ECO:0000256" key="4">
    <source>
        <dbReference type="ARBA" id="ARBA00022454"/>
    </source>
</evidence>
<evidence type="ECO:0000256" key="3">
    <source>
        <dbReference type="ARBA" id="ARBA00008442"/>
    </source>
</evidence>
<dbReference type="Pfam" id="PF06911">
    <property type="entry name" value="Senescence"/>
    <property type="match status" value="1"/>
</dbReference>
<protein>
    <submittedName>
        <fullName evidence="10">Senescence domain-containing protein</fullName>
    </submittedName>
</protein>
<dbReference type="AlphaFoldDB" id="A0A158PQ97"/>
<dbReference type="PANTHER" id="PTHR21068:SF43">
    <property type="entry name" value="SPARTIN"/>
    <property type="match status" value="1"/>
</dbReference>
<name>A0A158PQ97_BRUPA</name>
<dbReference type="PANTHER" id="PTHR21068">
    <property type="entry name" value="SPARTIN"/>
    <property type="match status" value="1"/>
</dbReference>
<dbReference type="STRING" id="6280.A0A158PQ97"/>